<feature type="compositionally biased region" description="Pro residues" evidence="5">
    <location>
        <begin position="1"/>
        <end position="19"/>
    </location>
</feature>
<evidence type="ECO:0000256" key="3">
    <source>
        <dbReference type="ARBA" id="ARBA00023235"/>
    </source>
</evidence>
<reference evidence="7 8" key="1">
    <citation type="submission" date="2016-10" db="EMBL/GenBank/DDBJ databases">
        <authorList>
            <person name="de Groot N.N."/>
        </authorList>
    </citation>
    <scope>NUCLEOTIDE SEQUENCE [LARGE SCALE GENOMIC DNA]</scope>
    <source>
        <strain evidence="7 8">CGMCC 1.6133</strain>
    </source>
</reference>
<dbReference type="PANTHER" id="PTHR47811:SF1">
    <property type="entry name" value="TRNA PSEUDOURIDINE SYNTHASE D"/>
    <property type="match status" value="1"/>
</dbReference>
<comment type="function">
    <text evidence="4">Responsible for synthesis of pseudouridine from uracil-13 in transfer RNAs.</text>
</comment>
<dbReference type="GO" id="GO:0005829">
    <property type="term" value="C:cytosol"/>
    <property type="evidence" value="ECO:0007669"/>
    <property type="project" value="TreeGrafter"/>
</dbReference>
<feature type="region of interest" description="Disordered" evidence="5">
    <location>
        <begin position="1"/>
        <end position="36"/>
    </location>
</feature>
<dbReference type="STRING" id="376427.SAMN04487954_105177"/>
<dbReference type="InterPro" id="IPR020119">
    <property type="entry name" value="PsdUridine_synth_TruD_CS"/>
</dbReference>
<dbReference type="HAMAP" id="MF_01082">
    <property type="entry name" value="TruD"/>
    <property type="match status" value="1"/>
</dbReference>
<evidence type="ECO:0000256" key="5">
    <source>
        <dbReference type="SAM" id="MobiDB-lite"/>
    </source>
</evidence>
<dbReference type="SUPFAM" id="SSF55120">
    <property type="entry name" value="Pseudouridine synthase"/>
    <property type="match status" value="1"/>
</dbReference>
<dbReference type="AlphaFoldDB" id="A0A1G8UIA7"/>
<dbReference type="InterPro" id="IPR001656">
    <property type="entry name" value="PsdUridine_synth_TruD"/>
</dbReference>
<comment type="similarity">
    <text evidence="1 4">Belongs to the pseudouridine synthase TruD family.</text>
</comment>
<comment type="catalytic activity">
    <reaction evidence="4">
        <text>uridine(13) in tRNA = pseudouridine(13) in tRNA</text>
        <dbReference type="Rhea" id="RHEA:42540"/>
        <dbReference type="Rhea" id="RHEA-COMP:10105"/>
        <dbReference type="Rhea" id="RHEA-COMP:10106"/>
        <dbReference type="ChEBI" id="CHEBI:65314"/>
        <dbReference type="ChEBI" id="CHEBI:65315"/>
        <dbReference type="EC" id="5.4.99.27"/>
    </reaction>
</comment>
<dbReference type="Gene3D" id="3.30.2340.10">
    <property type="entry name" value="TruD, insertion domain"/>
    <property type="match status" value="1"/>
</dbReference>
<dbReference type="InterPro" id="IPR042214">
    <property type="entry name" value="TruD_catalytic"/>
</dbReference>
<feature type="domain" description="TRUD" evidence="6">
    <location>
        <begin position="173"/>
        <end position="319"/>
    </location>
</feature>
<dbReference type="PANTHER" id="PTHR47811">
    <property type="entry name" value="TRNA PSEUDOURIDINE SYNTHASE D"/>
    <property type="match status" value="1"/>
</dbReference>
<dbReference type="Gene3D" id="3.30.2350.20">
    <property type="entry name" value="TruD, catalytic domain"/>
    <property type="match status" value="1"/>
</dbReference>
<dbReference type="EC" id="5.4.99.27" evidence="4"/>
<dbReference type="InterPro" id="IPR043165">
    <property type="entry name" value="TruD_insert_sf"/>
</dbReference>
<dbReference type="GO" id="GO:0031119">
    <property type="term" value="P:tRNA pseudouridine synthesis"/>
    <property type="evidence" value="ECO:0007669"/>
    <property type="project" value="UniProtKB-UniRule"/>
</dbReference>
<proteinExistence type="inferred from homology"/>
<evidence type="ECO:0000313" key="8">
    <source>
        <dbReference type="Proteomes" id="UP000198525"/>
    </source>
</evidence>
<gene>
    <name evidence="4" type="primary">truD</name>
    <name evidence="7" type="ORF">SAMN04487954_105177</name>
</gene>
<dbReference type="PROSITE" id="PS01268">
    <property type="entry name" value="UPF0024"/>
    <property type="match status" value="1"/>
</dbReference>
<protein>
    <recommendedName>
        <fullName evidence="4">tRNA pseudouridine synthase D</fullName>
        <ecNumber evidence="4">5.4.99.27</ecNumber>
    </recommendedName>
    <alternativeName>
        <fullName evidence="4">tRNA pseudouridine(13) synthase</fullName>
    </alternativeName>
    <alternativeName>
        <fullName evidence="4">tRNA pseudouridylate synthase D</fullName>
    </alternativeName>
    <alternativeName>
        <fullName evidence="4">tRNA-uridine isomerase D</fullName>
    </alternativeName>
</protein>
<evidence type="ECO:0000256" key="2">
    <source>
        <dbReference type="ARBA" id="ARBA00022694"/>
    </source>
</evidence>
<sequence length="367" mass="40544">MSESQPGPPREGAPWPPVWPRALDAEFGPPPAGEYRTSPEDFLVEECLDFAPEGQGEHLWLWVETPRLATLDMVRELARICDLPVRAIGYSGMKDRFAVTRQWLSAHLPGRDAPEGLDEALAARGVRVLSQARHPRKLKRGVHRANRFSLVVGGAAADDSRLVARWERLCARGVPNAFGPQRFGAGGRNLARAEALLARGWRKRDDRHGMLLSTTRSFLFNELLAIRQGEGSWDRLVPGDVAVLDGTASQFVVESPDADLAERAARLDLHPGGVLWGSGDSLATKAAREYEAWLTARHPALCAGLERAGVRLARRPLRVRLGEPALIREDGRVRLDFRLPRGSFATAVLRELIDHPSLTFETPEKGQ</sequence>
<dbReference type="Pfam" id="PF01142">
    <property type="entry name" value="TruD"/>
    <property type="match status" value="2"/>
</dbReference>
<dbReference type="InterPro" id="IPR020103">
    <property type="entry name" value="PsdUridine_synth_cat_dom_sf"/>
</dbReference>
<name>A0A1G8UIA7_9GAMM</name>
<evidence type="ECO:0000313" key="7">
    <source>
        <dbReference type="EMBL" id="SDJ52875.1"/>
    </source>
</evidence>
<organism evidence="7 8">
    <name type="scientific">Billgrantia gudaonensis</name>
    <dbReference type="NCBI Taxonomy" id="376427"/>
    <lineage>
        <taxon>Bacteria</taxon>
        <taxon>Pseudomonadati</taxon>
        <taxon>Pseudomonadota</taxon>
        <taxon>Gammaproteobacteria</taxon>
        <taxon>Oceanospirillales</taxon>
        <taxon>Halomonadaceae</taxon>
        <taxon>Billgrantia</taxon>
    </lineage>
</organism>
<dbReference type="GO" id="GO:0160150">
    <property type="term" value="F:tRNA pseudouridine(13) synthase activity"/>
    <property type="evidence" value="ECO:0007669"/>
    <property type="project" value="UniProtKB-EC"/>
</dbReference>
<keyword evidence="8" id="KW-1185">Reference proteome</keyword>
<accession>A0A1G8UIA7</accession>
<dbReference type="GO" id="GO:0003723">
    <property type="term" value="F:RNA binding"/>
    <property type="evidence" value="ECO:0007669"/>
    <property type="project" value="InterPro"/>
</dbReference>
<keyword evidence="3 4" id="KW-0413">Isomerase</keyword>
<dbReference type="InterPro" id="IPR050170">
    <property type="entry name" value="TruD_pseudoU_synthase"/>
</dbReference>
<dbReference type="InterPro" id="IPR011760">
    <property type="entry name" value="PsdUridine_synth_TruD_insert"/>
</dbReference>
<dbReference type="RefSeq" id="WP_089685052.1">
    <property type="nucleotide sequence ID" value="NZ_FNES01000005.1"/>
</dbReference>
<evidence type="ECO:0000256" key="4">
    <source>
        <dbReference type="HAMAP-Rule" id="MF_01082"/>
    </source>
</evidence>
<evidence type="ECO:0000259" key="6">
    <source>
        <dbReference type="PROSITE" id="PS50984"/>
    </source>
</evidence>
<feature type="active site" description="Nucleophile" evidence="4">
    <location>
        <position position="95"/>
    </location>
</feature>
<dbReference type="Proteomes" id="UP000198525">
    <property type="component" value="Unassembled WGS sequence"/>
</dbReference>
<dbReference type="OrthoDB" id="1550679at2"/>
<dbReference type="EMBL" id="FNES01000005">
    <property type="protein sequence ID" value="SDJ52875.1"/>
    <property type="molecule type" value="Genomic_DNA"/>
</dbReference>
<keyword evidence="2 4" id="KW-0819">tRNA processing</keyword>
<evidence type="ECO:0000256" key="1">
    <source>
        <dbReference type="ARBA" id="ARBA00007953"/>
    </source>
</evidence>
<dbReference type="PROSITE" id="PS50984">
    <property type="entry name" value="TRUD"/>
    <property type="match status" value="1"/>
</dbReference>